<dbReference type="Pfam" id="PF02936">
    <property type="entry name" value="COX4"/>
    <property type="match status" value="1"/>
</dbReference>
<evidence type="ECO:0000256" key="7">
    <source>
        <dbReference type="ARBA" id="ARBA00022989"/>
    </source>
</evidence>
<keyword evidence="7 12" id="KW-1133">Transmembrane helix</keyword>
<proteinExistence type="inferred from homology"/>
<keyword evidence="14" id="KW-1185">Reference proteome</keyword>
<evidence type="ECO:0000256" key="12">
    <source>
        <dbReference type="SAM" id="Phobius"/>
    </source>
</evidence>
<dbReference type="FunFam" id="1.10.442.10:FF:000002">
    <property type="entry name" value="Cytochrome c oxidase subunit V"/>
    <property type="match status" value="1"/>
</dbReference>
<organism evidence="13 14">
    <name type="scientific">Mixia osmundae (strain CBS 9802 / IAM 14324 / JCM 22182 / KY 12970)</name>
    <dbReference type="NCBI Taxonomy" id="764103"/>
    <lineage>
        <taxon>Eukaryota</taxon>
        <taxon>Fungi</taxon>
        <taxon>Dikarya</taxon>
        <taxon>Basidiomycota</taxon>
        <taxon>Pucciniomycotina</taxon>
        <taxon>Mixiomycetes</taxon>
        <taxon>Mixiales</taxon>
        <taxon>Mixiaceae</taxon>
        <taxon>Mixia</taxon>
    </lineage>
</organism>
<dbReference type="OMA" id="WYISYGA"/>
<evidence type="ECO:0000313" key="13">
    <source>
        <dbReference type="EMBL" id="GAA95646.1"/>
    </source>
</evidence>
<comment type="similarity">
    <text evidence="3">Belongs to the cytochrome c oxidase IV family.</text>
</comment>
<dbReference type="STRING" id="764103.G7DYI6"/>
<evidence type="ECO:0000313" key="14">
    <source>
        <dbReference type="Proteomes" id="UP000009131"/>
    </source>
</evidence>
<dbReference type="eggNOG" id="KOG4075">
    <property type="taxonomic scope" value="Eukaryota"/>
</dbReference>
<reference evidence="13 14" key="1">
    <citation type="journal article" date="2011" name="J. Gen. Appl. Microbiol.">
        <title>Draft genome sequencing of the enigmatic basidiomycete Mixia osmundae.</title>
        <authorList>
            <person name="Nishida H."/>
            <person name="Nagatsuka Y."/>
            <person name="Sugiyama J."/>
        </authorList>
    </citation>
    <scope>NUCLEOTIDE SEQUENCE [LARGE SCALE GENOMIC DNA]</scope>
    <source>
        <strain evidence="14">CBS 9802 / IAM 14324 / JCM 22182 / KY 12970</strain>
    </source>
</reference>
<keyword evidence="6" id="KW-0809">Transit peptide</keyword>
<evidence type="ECO:0008006" key="15">
    <source>
        <dbReference type="Google" id="ProtNLM"/>
    </source>
</evidence>
<keyword evidence="4 12" id="KW-0812">Transmembrane</keyword>
<dbReference type="CDD" id="cd00922">
    <property type="entry name" value="Cyt_c_Oxidase_IV"/>
    <property type="match status" value="1"/>
</dbReference>
<evidence type="ECO:0000256" key="2">
    <source>
        <dbReference type="ARBA" id="ARBA00004673"/>
    </source>
</evidence>
<comment type="caution">
    <text evidence="13">The sequence shown here is derived from an EMBL/GenBank/DDBJ whole genome shotgun (WGS) entry which is preliminary data.</text>
</comment>
<evidence type="ECO:0000256" key="8">
    <source>
        <dbReference type="ARBA" id="ARBA00023002"/>
    </source>
</evidence>
<keyword evidence="10 12" id="KW-0472">Membrane</keyword>
<sequence>MLARALQRQVGLLRPTATLSAQLRSGYATAAATTSANNFAAPQTAADLPKLGNIEASWAGLTPTEQKGLSSHLEELQRKDWKELSLEQKKAIYYVAFGPHGPRAPVDAPGAGAKIFVSVVVTIAAAVSVFWLVRSRAPAPVKTMTKEWQEAATDRAVEQKMDPFTGATSEKKRSMVQS</sequence>
<dbReference type="FunCoup" id="G7DYI6">
    <property type="interactions" value="65"/>
</dbReference>
<comment type="pathway">
    <text evidence="2">Energy metabolism; oxidative phosphorylation.</text>
</comment>
<dbReference type="InParanoid" id="G7DYI6"/>
<dbReference type="EMBL" id="BABT02000062">
    <property type="protein sequence ID" value="GAA95646.1"/>
    <property type="molecule type" value="Genomic_DNA"/>
</dbReference>
<accession>G7DYI6</accession>
<keyword evidence="9" id="KW-0496">Mitochondrion</keyword>
<gene>
    <name evidence="13" type="primary">Mo02302</name>
    <name evidence="13" type="ORF">E5Q_02302</name>
</gene>
<keyword evidence="5" id="KW-0999">Mitochondrion inner membrane</keyword>
<evidence type="ECO:0000256" key="10">
    <source>
        <dbReference type="ARBA" id="ARBA00023136"/>
    </source>
</evidence>
<dbReference type="GO" id="GO:0006123">
    <property type="term" value="P:mitochondrial electron transport, cytochrome c to oxygen"/>
    <property type="evidence" value="ECO:0007669"/>
    <property type="project" value="InterPro"/>
</dbReference>
<protein>
    <recommendedName>
        <fullName evidence="15">Cytochrome c oxidase subunit IV</fullName>
    </recommendedName>
</protein>
<evidence type="ECO:0000256" key="6">
    <source>
        <dbReference type="ARBA" id="ARBA00022946"/>
    </source>
</evidence>
<dbReference type="Proteomes" id="UP000009131">
    <property type="component" value="Unassembled WGS sequence"/>
</dbReference>
<evidence type="ECO:0000256" key="11">
    <source>
        <dbReference type="SAM" id="MobiDB-lite"/>
    </source>
</evidence>
<dbReference type="GO" id="GO:0005743">
    <property type="term" value="C:mitochondrial inner membrane"/>
    <property type="evidence" value="ECO:0007669"/>
    <property type="project" value="UniProtKB-SubCell"/>
</dbReference>
<dbReference type="AlphaFoldDB" id="G7DYI6"/>
<feature type="compositionally biased region" description="Basic and acidic residues" evidence="11">
    <location>
        <begin position="151"/>
        <end position="161"/>
    </location>
</feature>
<dbReference type="PANTHER" id="PTHR10707:SF10">
    <property type="entry name" value="CYTOCHROME C OXIDASE SUBUNIT 4"/>
    <property type="match status" value="1"/>
</dbReference>
<comment type="subcellular location">
    <subcellularLocation>
        <location evidence="1">Mitochondrion inner membrane</location>
        <topology evidence="1">Single-pass membrane protein</topology>
    </subcellularLocation>
</comment>
<dbReference type="OrthoDB" id="186013at2759"/>
<dbReference type="SUPFAM" id="SSF81406">
    <property type="entry name" value="Mitochondrial cytochrome c oxidase subunit IV"/>
    <property type="match status" value="1"/>
</dbReference>
<evidence type="ECO:0000256" key="5">
    <source>
        <dbReference type="ARBA" id="ARBA00022792"/>
    </source>
</evidence>
<dbReference type="InterPro" id="IPR036639">
    <property type="entry name" value="Cyt_c_oxidase_su4_sf"/>
</dbReference>
<feature type="compositionally biased region" description="Basic and acidic residues" evidence="11">
    <location>
        <begin position="169"/>
        <end position="178"/>
    </location>
</feature>
<evidence type="ECO:0000256" key="4">
    <source>
        <dbReference type="ARBA" id="ARBA00022692"/>
    </source>
</evidence>
<name>G7DYI6_MIXOS</name>
<evidence type="ECO:0000256" key="9">
    <source>
        <dbReference type="ARBA" id="ARBA00023128"/>
    </source>
</evidence>
<dbReference type="GO" id="GO:0045277">
    <property type="term" value="C:respiratory chain complex IV"/>
    <property type="evidence" value="ECO:0007669"/>
    <property type="project" value="InterPro"/>
</dbReference>
<keyword evidence="8" id="KW-0560">Oxidoreductase</keyword>
<dbReference type="GO" id="GO:0016491">
    <property type="term" value="F:oxidoreductase activity"/>
    <property type="evidence" value="ECO:0007669"/>
    <property type="project" value="UniProtKB-KW"/>
</dbReference>
<feature type="transmembrane region" description="Helical" evidence="12">
    <location>
        <begin position="115"/>
        <end position="133"/>
    </location>
</feature>
<dbReference type="InterPro" id="IPR004203">
    <property type="entry name" value="Cyt_c_oxidase_su4_fam"/>
</dbReference>
<dbReference type="Gene3D" id="1.10.442.10">
    <property type="entry name" value="Cytochrome c oxidase subunit IV"/>
    <property type="match status" value="1"/>
</dbReference>
<dbReference type="PANTHER" id="PTHR10707">
    <property type="entry name" value="CYTOCHROME C OXIDASE SUBUNIT IV"/>
    <property type="match status" value="1"/>
</dbReference>
<evidence type="ECO:0000256" key="1">
    <source>
        <dbReference type="ARBA" id="ARBA00004434"/>
    </source>
</evidence>
<reference evidence="13 14" key="2">
    <citation type="journal article" date="2012" name="Open Biol.">
        <title>Characteristics of nucleosomes and linker DNA regions on the genome of the basidiomycete Mixia osmundae revealed by mono- and dinucleosome mapping.</title>
        <authorList>
            <person name="Nishida H."/>
            <person name="Kondo S."/>
            <person name="Matsumoto T."/>
            <person name="Suzuki Y."/>
            <person name="Yoshikawa H."/>
            <person name="Taylor T.D."/>
            <person name="Sugiyama J."/>
        </authorList>
    </citation>
    <scope>NUCLEOTIDE SEQUENCE [LARGE SCALE GENOMIC DNA]</scope>
    <source>
        <strain evidence="14">CBS 9802 / IAM 14324 / JCM 22182 / KY 12970</strain>
    </source>
</reference>
<evidence type="ECO:0000256" key="3">
    <source>
        <dbReference type="ARBA" id="ARBA00008135"/>
    </source>
</evidence>
<dbReference type="HOGENOM" id="CLU_070101_3_0_1"/>
<dbReference type="RefSeq" id="XP_014570138.1">
    <property type="nucleotide sequence ID" value="XM_014714652.1"/>
</dbReference>
<feature type="region of interest" description="Disordered" evidence="11">
    <location>
        <begin position="151"/>
        <end position="178"/>
    </location>
</feature>